<protein>
    <submittedName>
        <fullName evidence="1">HEAT repeat domain-containing protein</fullName>
    </submittedName>
</protein>
<dbReference type="SUPFAM" id="SSF48371">
    <property type="entry name" value="ARM repeat"/>
    <property type="match status" value="1"/>
</dbReference>
<dbReference type="InterPro" id="IPR016024">
    <property type="entry name" value="ARM-type_fold"/>
</dbReference>
<dbReference type="AlphaFoldDB" id="A0A5B9DCU4"/>
<reference evidence="1 2" key="2">
    <citation type="journal article" date="2024" name="Int. J. Syst. Evol. Microbiol.">
        <title>Promethearchaeum syntrophicum gen. nov., sp. nov., an anaerobic, obligately syntrophic archaeon, the first isolate of the lineage 'Asgard' archaea, and proposal of the new archaeal phylum Promethearchaeota phyl. nov. and kingdom Promethearchaeati regn. nov.</title>
        <authorList>
            <person name="Imachi H."/>
            <person name="Nobu M.K."/>
            <person name="Kato S."/>
            <person name="Takaki Y."/>
            <person name="Miyazaki M."/>
            <person name="Miyata M."/>
            <person name="Ogawara M."/>
            <person name="Saito Y."/>
            <person name="Sakai S."/>
            <person name="Tahara Y.O."/>
            <person name="Takano Y."/>
            <person name="Tasumi E."/>
            <person name="Uematsu K."/>
            <person name="Yoshimura T."/>
            <person name="Itoh T."/>
            <person name="Ohkuma M."/>
            <person name="Takai K."/>
        </authorList>
    </citation>
    <scope>NUCLEOTIDE SEQUENCE [LARGE SCALE GENOMIC DNA]</scope>
    <source>
        <strain evidence="1 2">MK-D1</strain>
    </source>
</reference>
<evidence type="ECO:0000313" key="2">
    <source>
        <dbReference type="Proteomes" id="UP000321408"/>
    </source>
</evidence>
<accession>A0A5B9DCU4</accession>
<reference evidence="1 2" key="1">
    <citation type="journal article" date="2020" name="Nature">
        <title>Isolation of an archaeon at the prokaryote-eukaryote interface.</title>
        <authorList>
            <person name="Imachi H."/>
            <person name="Nobu M.K."/>
            <person name="Nakahara N."/>
            <person name="Morono Y."/>
            <person name="Ogawara M."/>
            <person name="Takaki Y."/>
            <person name="Takano Y."/>
            <person name="Uematsu K."/>
            <person name="Ikuta T."/>
            <person name="Ito M."/>
            <person name="Matsui Y."/>
            <person name="Miyazaki M."/>
            <person name="Murata K."/>
            <person name="Saito Y."/>
            <person name="Sakai S."/>
            <person name="Song C."/>
            <person name="Tasumi E."/>
            <person name="Yamanaka Y."/>
            <person name="Yamaguchi T."/>
            <person name="Kamagata Y."/>
            <person name="Tamaki H."/>
            <person name="Takai K."/>
        </authorList>
    </citation>
    <scope>NUCLEOTIDE SEQUENCE [LARGE SCALE GENOMIC DNA]</scope>
    <source>
        <strain evidence="1 2">MK-D1</strain>
    </source>
</reference>
<dbReference type="InterPro" id="IPR011989">
    <property type="entry name" value="ARM-like"/>
</dbReference>
<keyword evidence="2" id="KW-1185">Reference proteome</keyword>
<dbReference type="Gene3D" id="1.25.10.10">
    <property type="entry name" value="Leucine-rich Repeat Variant"/>
    <property type="match status" value="1"/>
</dbReference>
<dbReference type="Proteomes" id="UP000321408">
    <property type="component" value="Chromosome"/>
</dbReference>
<proteinExistence type="predicted"/>
<dbReference type="KEGG" id="psyt:DSAG12_02410"/>
<evidence type="ECO:0000313" key="1">
    <source>
        <dbReference type="EMBL" id="QEE16580.2"/>
    </source>
</evidence>
<dbReference type="EMBL" id="CP042905">
    <property type="protein sequence ID" value="QEE16580.2"/>
    <property type="molecule type" value="Genomic_DNA"/>
</dbReference>
<organism evidence="1 2">
    <name type="scientific">Promethearchaeum syntrophicum</name>
    <dbReference type="NCBI Taxonomy" id="2594042"/>
    <lineage>
        <taxon>Archaea</taxon>
        <taxon>Promethearchaeati</taxon>
        <taxon>Promethearchaeota</taxon>
        <taxon>Promethearchaeia</taxon>
        <taxon>Promethearchaeales</taxon>
        <taxon>Promethearchaeaceae</taxon>
        <taxon>Promethearchaeum</taxon>
    </lineage>
</organism>
<sequence length="255" mass="29638">MKDITENSQNIVKFKKIDLVIEKLLEEILDKTYQYTDQILNYLISHLNSNLIPYFLNQLTMISVPSKSGHKIAMYLIKAESRPIYQIKGLQLVSSLKNSIFTPFIINLIFSSHKPLQQQAIRTLLKTPGNREEILEQYLQDRSPQRKELAARLMKEINPDNVKLAQIMINSEDFLERIEGIKIISETGNRKWIKKTFQKMLENEKDLAVRKAIFEGITSLGGKKAEKILEISLENEDFTPMRNLIYNSIQILKNK</sequence>
<gene>
    <name evidence="1" type="ORF">DSAG12_02410</name>
</gene>
<name>A0A5B9DCU4_9ARCH</name>